<protein>
    <submittedName>
        <fullName evidence="2">VOC family protein</fullName>
    </submittedName>
</protein>
<dbReference type="PANTHER" id="PTHR33990:SF1">
    <property type="entry name" value="PROTEIN YJDN"/>
    <property type="match status" value="1"/>
</dbReference>
<dbReference type="InterPro" id="IPR029068">
    <property type="entry name" value="Glyas_Bleomycin-R_OHBP_Dase"/>
</dbReference>
<gene>
    <name evidence="2" type="ORF">D2T33_12945</name>
</gene>
<reference evidence="2 3" key="1">
    <citation type="submission" date="2019-01" db="EMBL/GenBank/DDBJ databases">
        <title>Sinorhodobacter populi sp. nov. isolated from the symptomatic bark tissue of Populus euramericana canker.</title>
        <authorList>
            <person name="Xu G."/>
        </authorList>
    </citation>
    <scope>NUCLEOTIDE SEQUENCE [LARGE SCALE GENOMIC DNA]</scope>
    <source>
        <strain evidence="2 3">2D-5</strain>
    </source>
</reference>
<dbReference type="RefSeq" id="WP_128270044.1">
    <property type="nucleotide sequence ID" value="NZ_SAUW01000012.1"/>
</dbReference>
<dbReference type="SUPFAM" id="SSF54593">
    <property type="entry name" value="Glyoxalase/Bleomycin resistance protein/Dihydroxybiphenyl dioxygenase"/>
    <property type="match status" value="1"/>
</dbReference>
<dbReference type="Pfam" id="PF06983">
    <property type="entry name" value="3-dmu-9_3-mt"/>
    <property type="match status" value="1"/>
</dbReference>
<keyword evidence="3" id="KW-1185">Reference proteome</keyword>
<proteinExistence type="predicted"/>
<dbReference type="EMBL" id="SAUW01000012">
    <property type="protein sequence ID" value="RWR10555.1"/>
    <property type="molecule type" value="Genomic_DNA"/>
</dbReference>
<evidence type="ECO:0000259" key="1">
    <source>
        <dbReference type="Pfam" id="PF06983"/>
    </source>
</evidence>
<sequence length="144" mass="15335">MTFTPYLLFPGTCAEAMDLYCRVFGGTEPVLMRYSEAPPEDFPEDMPGGGAAIPPNLVMHANFRLGDGLLMASDYPPGVETPSQASVAVHVGFASVAAAQEAFDGLIEGGTILVPFAETFWASGFGMLRDRFGTHWMLSGPARA</sequence>
<dbReference type="PANTHER" id="PTHR33990">
    <property type="entry name" value="PROTEIN YJDN-RELATED"/>
    <property type="match status" value="1"/>
</dbReference>
<dbReference type="AlphaFoldDB" id="A0A443IT49"/>
<feature type="domain" description="PhnB-like" evidence="1">
    <location>
        <begin position="3"/>
        <end position="137"/>
    </location>
</feature>
<dbReference type="InterPro" id="IPR028973">
    <property type="entry name" value="PhnB-like"/>
</dbReference>
<dbReference type="CDD" id="cd06588">
    <property type="entry name" value="PhnB_like"/>
    <property type="match status" value="1"/>
</dbReference>
<accession>A0A443IT49</accession>
<dbReference type="Gene3D" id="3.10.180.10">
    <property type="entry name" value="2,3-Dihydroxybiphenyl 1,2-Dioxygenase, domain 1"/>
    <property type="match status" value="1"/>
</dbReference>
<dbReference type="Proteomes" id="UP000285710">
    <property type="component" value="Unassembled WGS sequence"/>
</dbReference>
<name>A0A443IT49_9RHOB</name>
<comment type="caution">
    <text evidence="2">The sequence shown here is derived from an EMBL/GenBank/DDBJ whole genome shotgun (WGS) entry which is preliminary data.</text>
</comment>
<evidence type="ECO:0000313" key="2">
    <source>
        <dbReference type="EMBL" id="RWR10555.1"/>
    </source>
</evidence>
<organism evidence="2 3">
    <name type="scientific">Paenirhodobacter populi</name>
    <dbReference type="NCBI Taxonomy" id="2306993"/>
    <lineage>
        <taxon>Bacteria</taxon>
        <taxon>Pseudomonadati</taxon>
        <taxon>Pseudomonadota</taxon>
        <taxon>Alphaproteobacteria</taxon>
        <taxon>Rhodobacterales</taxon>
        <taxon>Rhodobacter group</taxon>
        <taxon>Paenirhodobacter</taxon>
    </lineage>
</organism>
<evidence type="ECO:0000313" key="3">
    <source>
        <dbReference type="Proteomes" id="UP000285710"/>
    </source>
</evidence>
<reference evidence="2 3" key="2">
    <citation type="submission" date="2019-01" db="EMBL/GenBank/DDBJ databases">
        <authorList>
            <person name="Li Y."/>
        </authorList>
    </citation>
    <scope>NUCLEOTIDE SEQUENCE [LARGE SCALE GENOMIC DNA]</scope>
    <source>
        <strain evidence="2 3">2D-5</strain>
    </source>
</reference>